<name>A0ABQ9ELD6_TEGGR</name>
<dbReference type="Gene3D" id="2.60.40.790">
    <property type="match status" value="1"/>
</dbReference>
<evidence type="ECO:0000256" key="11">
    <source>
        <dbReference type="PROSITE-ProRule" id="PRU00339"/>
    </source>
</evidence>
<accession>A0ABQ9ELD6</accession>
<evidence type="ECO:0000256" key="6">
    <source>
        <dbReference type="ARBA" id="ARBA00022902"/>
    </source>
</evidence>
<keyword evidence="16" id="KW-1185">Reference proteome</keyword>
<evidence type="ECO:0000256" key="13">
    <source>
        <dbReference type="SAM" id="MobiDB-lite"/>
    </source>
</evidence>
<dbReference type="InterPro" id="IPR052004">
    <property type="entry name" value="Dynein_assembly_factor_4"/>
</dbReference>
<keyword evidence="3" id="KW-0963">Cytoplasm</keyword>
<keyword evidence="4" id="KW-0677">Repeat</keyword>
<evidence type="ECO:0000256" key="1">
    <source>
        <dbReference type="ARBA" id="ARBA00004123"/>
    </source>
</evidence>
<evidence type="ECO:0000256" key="3">
    <source>
        <dbReference type="ARBA" id="ARBA00022490"/>
    </source>
</evidence>
<reference evidence="15 16" key="1">
    <citation type="submission" date="2022-12" db="EMBL/GenBank/DDBJ databases">
        <title>Chromosome-level genome of Tegillarca granosa.</title>
        <authorList>
            <person name="Kim J."/>
        </authorList>
    </citation>
    <scope>NUCLEOTIDE SEQUENCE [LARGE SCALE GENOMIC DNA]</scope>
    <source>
        <strain evidence="15">Teg-2019</strain>
        <tissue evidence="15">Adductor muscle</tissue>
    </source>
</reference>
<dbReference type="InterPro" id="IPR019734">
    <property type="entry name" value="TPR_rpt"/>
</dbReference>
<protein>
    <recommendedName>
        <fullName evidence="10">Dynein axonemal assembly factor 4</fullName>
    </recommendedName>
</protein>
<evidence type="ECO:0000256" key="5">
    <source>
        <dbReference type="ARBA" id="ARBA00022803"/>
    </source>
</evidence>
<dbReference type="PANTHER" id="PTHR46492:SF1">
    <property type="entry name" value="DYNEIN AXONEMAL ASSEMBLY FACTOR 4"/>
    <property type="match status" value="1"/>
</dbReference>
<evidence type="ECO:0000256" key="12">
    <source>
        <dbReference type="SAM" id="Coils"/>
    </source>
</evidence>
<keyword evidence="5 11" id="KW-0802">TPR repeat</keyword>
<evidence type="ECO:0000313" key="16">
    <source>
        <dbReference type="Proteomes" id="UP001217089"/>
    </source>
</evidence>
<dbReference type="InterPro" id="IPR007052">
    <property type="entry name" value="CS_dom"/>
</dbReference>
<dbReference type="SUPFAM" id="SSF49764">
    <property type="entry name" value="HSP20-like chaperones"/>
    <property type="match status" value="1"/>
</dbReference>
<feature type="coiled-coil region" evidence="12">
    <location>
        <begin position="165"/>
        <end position="218"/>
    </location>
</feature>
<feature type="region of interest" description="Disordered" evidence="13">
    <location>
        <begin position="117"/>
        <end position="139"/>
    </location>
</feature>
<organism evidence="15 16">
    <name type="scientific">Tegillarca granosa</name>
    <name type="common">Malaysian cockle</name>
    <name type="synonym">Anadara granosa</name>
    <dbReference type="NCBI Taxonomy" id="220873"/>
    <lineage>
        <taxon>Eukaryota</taxon>
        <taxon>Metazoa</taxon>
        <taxon>Spiralia</taxon>
        <taxon>Lophotrochozoa</taxon>
        <taxon>Mollusca</taxon>
        <taxon>Bivalvia</taxon>
        <taxon>Autobranchia</taxon>
        <taxon>Pteriomorphia</taxon>
        <taxon>Arcoida</taxon>
        <taxon>Arcoidea</taxon>
        <taxon>Arcidae</taxon>
        <taxon>Tegillarca</taxon>
    </lineage>
</organism>
<dbReference type="Gene3D" id="1.25.40.10">
    <property type="entry name" value="Tetratricopeptide repeat domain"/>
    <property type="match status" value="1"/>
</dbReference>
<proteinExistence type="predicted"/>
<evidence type="ECO:0000256" key="2">
    <source>
        <dbReference type="ARBA" id="ARBA00004487"/>
    </source>
</evidence>
<dbReference type="PROSITE" id="PS50005">
    <property type="entry name" value="TPR"/>
    <property type="match status" value="2"/>
</dbReference>
<evidence type="ECO:0000313" key="15">
    <source>
        <dbReference type="EMBL" id="KAJ8304375.1"/>
    </source>
</evidence>
<dbReference type="SMART" id="SM00028">
    <property type="entry name" value="TPR"/>
    <property type="match status" value="3"/>
</dbReference>
<dbReference type="InterPro" id="IPR011990">
    <property type="entry name" value="TPR-like_helical_dom_sf"/>
</dbReference>
<sequence>MTLVLPAFRILKMPLAVRDFTWEETEKMLFITVPLKGVKANKVDILSSENYIKVSFPPYLFECFLFGSVDDRNSKAQVGNGAVTFSLQKKEPEIWSQLQADYKDDKNKTKEIREEAIKRNQEQAEEDRKTKAENKRNEEKYALTEMMKLEDLDRERIDTIKNTEKQKAMDELEHWKEEQRKLAEMEKQKLLDEKLAEEAELRAERKKQEKLMKKKKDKGIFEDSSGGIPTRQSGKIEIKFTPRVFPTPVRESVTPQEEEWLKKQQEARKIAELEDADLTEEEKNPQFLKDKGNAFFQSGNYQAAINAYSLAIRLNPKMPALYSNRAACHLKIRNFFKCIEDSSKAIDLLHPPVPQNAASRCKAFVRRGTAFCELEMYVEGLQDYEAALKIDPKNEQLQADAEKMRQVIQSSSGTIQT</sequence>
<dbReference type="Pfam" id="PF13414">
    <property type="entry name" value="TPR_11"/>
    <property type="match status" value="1"/>
</dbReference>
<dbReference type="InterPro" id="IPR037894">
    <property type="entry name" value="CS_DYX1C1"/>
</dbReference>
<dbReference type="Proteomes" id="UP001217089">
    <property type="component" value="Unassembled WGS sequence"/>
</dbReference>
<dbReference type="Pfam" id="PF04969">
    <property type="entry name" value="CS"/>
    <property type="match status" value="1"/>
</dbReference>
<gene>
    <name evidence="15" type="ORF">KUTeg_017958</name>
</gene>
<comment type="subcellular location">
    <subcellularLocation>
        <location evidence="2">Cell projection</location>
        <location evidence="2">Neuron projection</location>
    </subcellularLocation>
    <subcellularLocation>
        <location evidence="9">Dynein axonemal particle</location>
    </subcellularLocation>
    <subcellularLocation>
        <location evidence="1">Nucleus</location>
    </subcellularLocation>
</comment>
<keyword evidence="12" id="KW-0175">Coiled coil</keyword>
<feature type="repeat" description="TPR" evidence="11">
    <location>
        <begin position="285"/>
        <end position="318"/>
    </location>
</feature>
<keyword evidence="6" id="KW-0524">Neurogenesis</keyword>
<evidence type="ECO:0000256" key="10">
    <source>
        <dbReference type="ARBA" id="ARBA00024430"/>
    </source>
</evidence>
<dbReference type="SUPFAM" id="SSF48452">
    <property type="entry name" value="TPR-like"/>
    <property type="match status" value="1"/>
</dbReference>
<dbReference type="CDD" id="cd06469">
    <property type="entry name" value="p23_DYX1C1_like"/>
    <property type="match status" value="1"/>
</dbReference>
<dbReference type="PROSITE" id="PS51203">
    <property type="entry name" value="CS"/>
    <property type="match status" value="1"/>
</dbReference>
<dbReference type="InterPro" id="IPR008978">
    <property type="entry name" value="HSP20-like_chaperone"/>
</dbReference>
<keyword evidence="7" id="KW-0539">Nucleus</keyword>
<feature type="domain" description="CS" evidence="14">
    <location>
        <begin position="15"/>
        <end position="99"/>
    </location>
</feature>
<evidence type="ECO:0000259" key="14">
    <source>
        <dbReference type="PROSITE" id="PS51203"/>
    </source>
</evidence>
<evidence type="ECO:0000256" key="9">
    <source>
        <dbReference type="ARBA" id="ARBA00024190"/>
    </source>
</evidence>
<dbReference type="PANTHER" id="PTHR46492">
    <property type="entry name" value="DYNEIN ASSEMBLY FACTOR 4, AXONEMAL"/>
    <property type="match status" value="1"/>
</dbReference>
<keyword evidence="8" id="KW-0966">Cell projection</keyword>
<dbReference type="EMBL" id="JARBDR010000903">
    <property type="protein sequence ID" value="KAJ8304375.1"/>
    <property type="molecule type" value="Genomic_DNA"/>
</dbReference>
<feature type="repeat" description="TPR" evidence="11">
    <location>
        <begin position="361"/>
        <end position="394"/>
    </location>
</feature>
<comment type="caution">
    <text evidence="15">The sequence shown here is derived from an EMBL/GenBank/DDBJ whole genome shotgun (WGS) entry which is preliminary data.</text>
</comment>
<evidence type="ECO:0000256" key="4">
    <source>
        <dbReference type="ARBA" id="ARBA00022737"/>
    </source>
</evidence>
<evidence type="ECO:0000256" key="7">
    <source>
        <dbReference type="ARBA" id="ARBA00023242"/>
    </source>
</evidence>
<evidence type="ECO:0000256" key="8">
    <source>
        <dbReference type="ARBA" id="ARBA00023273"/>
    </source>
</evidence>